<proteinExistence type="predicted"/>
<evidence type="ECO:0000313" key="3">
    <source>
        <dbReference type="Proteomes" id="UP001153678"/>
    </source>
</evidence>
<evidence type="ECO:0000313" key="2">
    <source>
        <dbReference type="EMBL" id="CAI2166517.1"/>
    </source>
</evidence>
<evidence type="ECO:0000256" key="1">
    <source>
        <dbReference type="SAM" id="MobiDB-lite"/>
    </source>
</evidence>
<keyword evidence="3" id="KW-1185">Reference proteome</keyword>
<accession>A0A9W4WN99</accession>
<feature type="compositionally biased region" description="Polar residues" evidence="1">
    <location>
        <begin position="131"/>
        <end position="145"/>
    </location>
</feature>
<dbReference type="SUPFAM" id="SSF47095">
    <property type="entry name" value="HMG-box"/>
    <property type="match status" value="1"/>
</dbReference>
<feature type="region of interest" description="Disordered" evidence="1">
    <location>
        <begin position="111"/>
        <end position="167"/>
    </location>
</feature>
<dbReference type="EMBL" id="CAMKVN010000312">
    <property type="protein sequence ID" value="CAI2166517.1"/>
    <property type="molecule type" value="Genomic_DNA"/>
</dbReference>
<reference evidence="2" key="1">
    <citation type="submission" date="2022-08" db="EMBL/GenBank/DDBJ databases">
        <authorList>
            <person name="Kallberg Y."/>
            <person name="Tangrot J."/>
            <person name="Rosling A."/>
        </authorList>
    </citation>
    <scope>NUCLEOTIDE SEQUENCE</scope>
    <source>
        <strain evidence="2">Wild A</strain>
    </source>
</reference>
<comment type="caution">
    <text evidence="2">The sequence shown here is derived from an EMBL/GenBank/DDBJ whole genome shotgun (WGS) entry which is preliminary data.</text>
</comment>
<dbReference type="Gene3D" id="1.10.30.10">
    <property type="entry name" value="High mobility group box domain"/>
    <property type="match status" value="1"/>
</dbReference>
<sequence>MSIIPEIAIKPRFPPTLTTQVLLEKLRENNKPNSITPNAFIVYRMELIEENLRNNIKLHMCTASTFASKYWGKESIATKEFYQKLADDAKALYKPISYKFIMDKHTEIKNNQGNGKVLPSRATGDADSGYLDQTDQTGTPLSSTIGLPIEDPSASPQFYEDPGTSSADKELFRMLDS</sequence>
<name>A0A9W4WN99_9GLOM</name>
<protein>
    <submittedName>
        <fullName evidence="2">2024_t:CDS:1</fullName>
    </submittedName>
</protein>
<organism evidence="2 3">
    <name type="scientific">Funneliformis geosporum</name>
    <dbReference type="NCBI Taxonomy" id="1117311"/>
    <lineage>
        <taxon>Eukaryota</taxon>
        <taxon>Fungi</taxon>
        <taxon>Fungi incertae sedis</taxon>
        <taxon>Mucoromycota</taxon>
        <taxon>Glomeromycotina</taxon>
        <taxon>Glomeromycetes</taxon>
        <taxon>Glomerales</taxon>
        <taxon>Glomeraceae</taxon>
        <taxon>Funneliformis</taxon>
    </lineage>
</organism>
<dbReference type="Proteomes" id="UP001153678">
    <property type="component" value="Unassembled WGS sequence"/>
</dbReference>
<dbReference type="InterPro" id="IPR036910">
    <property type="entry name" value="HMG_box_dom_sf"/>
</dbReference>
<gene>
    <name evidence="2" type="ORF">FWILDA_LOCUS2615</name>
</gene>
<dbReference type="AlphaFoldDB" id="A0A9W4WN99"/>
<dbReference type="OrthoDB" id="6247875at2759"/>